<comment type="caution">
    <text evidence="1">The sequence shown here is derived from an EMBL/GenBank/DDBJ whole genome shotgun (WGS) entry which is preliminary data.</text>
</comment>
<organism evidence="1 2">
    <name type="scientific">Candidatus Nomurabacteria bacterium GW2011_GWB1_37_5</name>
    <dbReference type="NCBI Taxonomy" id="1618742"/>
    <lineage>
        <taxon>Bacteria</taxon>
        <taxon>Candidatus Nomuraibacteriota</taxon>
    </lineage>
</organism>
<name>A0A0G0GXU9_9BACT</name>
<sequence>MKKFTAPEGPYHPIENSLENLEGRITKQLEGPPQISRSRKITPIKCGICGNSCKTGYSNEYMTISAEAVWGYDSKKDYEYWTAQISVCEKCVDKHLAPLIKFKKQKYDEVAIEGNPMIVLPK</sequence>
<gene>
    <name evidence="1" type="ORF">US50_C0034G0008</name>
</gene>
<dbReference type="AlphaFoldDB" id="A0A0G0GXU9"/>
<protein>
    <submittedName>
        <fullName evidence="1">Uncharacterized protein</fullName>
    </submittedName>
</protein>
<dbReference type="Proteomes" id="UP000033876">
    <property type="component" value="Unassembled WGS sequence"/>
</dbReference>
<accession>A0A0G0GXU9</accession>
<evidence type="ECO:0000313" key="1">
    <source>
        <dbReference type="EMBL" id="KKQ34867.1"/>
    </source>
</evidence>
<evidence type="ECO:0000313" key="2">
    <source>
        <dbReference type="Proteomes" id="UP000033876"/>
    </source>
</evidence>
<proteinExistence type="predicted"/>
<dbReference type="EMBL" id="LBTF01000034">
    <property type="protein sequence ID" value="KKQ34867.1"/>
    <property type="molecule type" value="Genomic_DNA"/>
</dbReference>
<reference evidence="1 2" key="1">
    <citation type="journal article" date="2015" name="Nature">
        <title>rRNA introns, odd ribosomes, and small enigmatic genomes across a large radiation of phyla.</title>
        <authorList>
            <person name="Brown C.T."/>
            <person name="Hug L.A."/>
            <person name="Thomas B.C."/>
            <person name="Sharon I."/>
            <person name="Castelle C.J."/>
            <person name="Singh A."/>
            <person name="Wilkins M.J."/>
            <person name="Williams K.H."/>
            <person name="Banfield J.F."/>
        </authorList>
    </citation>
    <scope>NUCLEOTIDE SEQUENCE [LARGE SCALE GENOMIC DNA]</scope>
</reference>